<organism evidence="2 3">
    <name type="scientific">Phyllosticta citricarpa</name>
    <dbReference type="NCBI Taxonomy" id="55181"/>
    <lineage>
        <taxon>Eukaryota</taxon>
        <taxon>Fungi</taxon>
        <taxon>Dikarya</taxon>
        <taxon>Ascomycota</taxon>
        <taxon>Pezizomycotina</taxon>
        <taxon>Dothideomycetes</taxon>
        <taxon>Dothideomycetes incertae sedis</taxon>
        <taxon>Botryosphaeriales</taxon>
        <taxon>Phyllostictaceae</taxon>
        <taxon>Phyllosticta</taxon>
    </lineage>
</organism>
<dbReference type="EMBL" id="JBBPDW010000008">
    <property type="protein sequence ID" value="KAK7549957.1"/>
    <property type="molecule type" value="Genomic_DNA"/>
</dbReference>
<reference evidence="2 3" key="1">
    <citation type="submission" date="2024-04" db="EMBL/GenBank/DDBJ databases">
        <title>Phyllosticta paracitricarpa is synonymous to the EU quarantine fungus P. citricarpa based on phylogenomic analyses.</title>
        <authorList>
            <consortium name="Lawrence Berkeley National Laboratory"/>
            <person name="Van Ingen-Buijs V.A."/>
            <person name="Van Westerhoven A.C."/>
            <person name="Haridas S."/>
            <person name="Skiadas P."/>
            <person name="Martin F."/>
            <person name="Groenewald J.Z."/>
            <person name="Crous P.W."/>
            <person name="Seidl M.F."/>
        </authorList>
    </citation>
    <scope>NUCLEOTIDE SEQUENCE [LARGE SCALE GENOMIC DNA]</scope>
    <source>
        <strain evidence="2 3">CBS 122670</strain>
    </source>
</reference>
<gene>
    <name evidence="2" type="ORF">IWX46DRAFT_579312</name>
</gene>
<evidence type="ECO:0000313" key="3">
    <source>
        <dbReference type="Proteomes" id="UP001365128"/>
    </source>
</evidence>
<sequence length="390" mass="42279">MPKHGRWMAGLSGGNDGAYHTARRRRGREGEQAARRTTATATSMTAARVHPSIHPSILSTAREQESRRASAAKAQCRQPAHRLEGSANAGFGVASEGGGEAADGDGGGSGDDDDDDDDDDEGSGADERWWPVASQRARSAPRWLHGSRNGICGRRLGRLWIGLLAVQLVHRITHCPVATDVQSFVVVNYRSASDHVYKLHALVPFVIPRVTWLPAQGRRLDCLRSAAQRSGACRWMLRSQMAADVTQPPVDAQVLAWPGLAVPSGSRDDSASHDVPPTFSCFKSWWACNVSPRLGKGGPMGHGRICRAMGGFVDNKESLTATRRCGNLRTEGRMRSRDRRAQLPASSLSHQHKFAQSASGVAPVRTSTPCCCNARRQRFWPGWIRKGGGL</sequence>
<feature type="compositionally biased region" description="Acidic residues" evidence="1">
    <location>
        <begin position="110"/>
        <end position="124"/>
    </location>
</feature>
<keyword evidence="3" id="KW-1185">Reference proteome</keyword>
<feature type="compositionally biased region" description="Low complexity" evidence="1">
    <location>
        <begin position="35"/>
        <end position="48"/>
    </location>
</feature>
<accession>A0ABR1MHR6</accession>
<evidence type="ECO:0000256" key="1">
    <source>
        <dbReference type="SAM" id="MobiDB-lite"/>
    </source>
</evidence>
<feature type="compositionally biased region" description="Polar residues" evidence="1">
    <location>
        <begin position="344"/>
        <end position="356"/>
    </location>
</feature>
<proteinExistence type="predicted"/>
<feature type="region of interest" description="Disordered" evidence="1">
    <location>
        <begin position="1"/>
        <end position="134"/>
    </location>
</feature>
<feature type="region of interest" description="Disordered" evidence="1">
    <location>
        <begin position="332"/>
        <end position="356"/>
    </location>
</feature>
<evidence type="ECO:0000313" key="2">
    <source>
        <dbReference type="EMBL" id="KAK7549957.1"/>
    </source>
</evidence>
<protein>
    <submittedName>
        <fullName evidence="2">Uncharacterized protein</fullName>
    </submittedName>
</protein>
<feature type="compositionally biased region" description="Gly residues" evidence="1">
    <location>
        <begin position="95"/>
        <end position="109"/>
    </location>
</feature>
<comment type="caution">
    <text evidence="2">The sequence shown here is derived from an EMBL/GenBank/DDBJ whole genome shotgun (WGS) entry which is preliminary data.</text>
</comment>
<feature type="compositionally biased region" description="Basic and acidic residues" evidence="1">
    <location>
        <begin position="332"/>
        <end position="341"/>
    </location>
</feature>
<dbReference type="Proteomes" id="UP001365128">
    <property type="component" value="Unassembled WGS sequence"/>
</dbReference>
<name>A0ABR1MHR6_9PEZI</name>